<dbReference type="InterPro" id="IPR001173">
    <property type="entry name" value="Glyco_trans_2-like"/>
</dbReference>
<dbReference type="AlphaFoldDB" id="A0AAF0ZA33"/>
<protein>
    <submittedName>
        <fullName evidence="2">Glycosyltransferase family A protein</fullName>
        <ecNumber evidence="2">2.4.-.-</ecNumber>
    </submittedName>
</protein>
<dbReference type="EMBL" id="CP138348">
    <property type="protein sequence ID" value="WPF88371.1"/>
    <property type="molecule type" value="Genomic_DNA"/>
</dbReference>
<gene>
    <name evidence="2" type="ORF">SAY89_16475</name>
</gene>
<proteinExistence type="predicted"/>
<dbReference type="Gene3D" id="3.90.550.10">
    <property type="entry name" value="Spore Coat Polysaccharide Biosynthesis Protein SpsA, Chain A"/>
    <property type="match status" value="1"/>
</dbReference>
<dbReference type="EC" id="2.4.-.-" evidence="2"/>
<dbReference type="CDD" id="cd00761">
    <property type="entry name" value="Glyco_tranf_GTA_type"/>
    <property type="match status" value="1"/>
</dbReference>
<reference evidence="2" key="1">
    <citation type="submission" date="2023-11" db="EMBL/GenBank/DDBJ databases">
        <title>Genome sequence of Cyanobacterium aponinum BCRC AL20115.</title>
        <authorList>
            <person name="Chang H.-Y."/>
            <person name="Lin K.-M."/>
            <person name="Hsueh H.-T."/>
            <person name="Chu H.-A."/>
            <person name="Kuo C.-H."/>
        </authorList>
    </citation>
    <scope>NUCLEOTIDE SEQUENCE</scope>
    <source>
        <strain evidence="2">AL20115</strain>
    </source>
</reference>
<dbReference type="Pfam" id="PF00535">
    <property type="entry name" value="Glycos_transf_2"/>
    <property type="match status" value="1"/>
</dbReference>
<keyword evidence="2" id="KW-0328">Glycosyltransferase</keyword>
<feature type="domain" description="Glycosyltransferase 2-like" evidence="1">
    <location>
        <begin position="12"/>
        <end position="113"/>
    </location>
</feature>
<evidence type="ECO:0000259" key="1">
    <source>
        <dbReference type="Pfam" id="PF00535"/>
    </source>
</evidence>
<name>A0AAF0ZA33_9CHRO</name>
<dbReference type="InterPro" id="IPR029044">
    <property type="entry name" value="Nucleotide-diphossugar_trans"/>
</dbReference>
<dbReference type="SUPFAM" id="SSF53448">
    <property type="entry name" value="Nucleotide-diphospho-sugar transferases"/>
    <property type="match status" value="1"/>
</dbReference>
<sequence>MLIEYDKKIQIYVFSFNRGIFLRNCLESIKICMPQFPVNIVDDYSDDDETLNILSEWSGEANVIRIKPIKDNISIGGLQNNMNFAFQHAFNHKAEFALFLQDDQQMVRKLTERDLDAFQKFFSRNINSFQLHTCFMKLSKEKFDNSNTYLDSSEQAYFRPLNGKLLAGFCDTGIYKVDRFFEFVDKLVIGQEIGETAANIVEKVNNDIFESKGIQMGIYAYPFMMFLPMAISYRNKSRDPIHWLIEKLGGAGFYPYELMNEEEIEKLFERHLSERPYAENYLTCHGVEDLKTWAFSGGVTITSHRGGLIKFLGNTLNSLNIWRKFKKLKSKLNSINK</sequence>
<dbReference type="GO" id="GO:0016757">
    <property type="term" value="F:glycosyltransferase activity"/>
    <property type="evidence" value="ECO:0007669"/>
    <property type="project" value="UniProtKB-KW"/>
</dbReference>
<accession>A0AAF0ZA33</accession>
<keyword evidence="2" id="KW-0808">Transferase</keyword>
<evidence type="ECO:0000313" key="2">
    <source>
        <dbReference type="EMBL" id="WPF88371.1"/>
    </source>
</evidence>
<dbReference type="RefSeq" id="WP_320001447.1">
    <property type="nucleotide sequence ID" value="NZ_CP138348.1"/>
</dbReference>
<organism evidence="2">
    <name type="scientific">Cyanobacterium aponinum AL20115</name>
    <dbReference type="NCBI Taxonomy" id="3090662"/>
    <lineage>
        <taxon>Bacteria</taxon>
        <taxon>Bacillati</taxon>
        <taxon>Cyanobacteriota</taxon>
        <taxon>Cyanophyceae</taxon>
        <taxon>Oscillatoriophycideae</taxon>
        <taxon>Chroococcales</taxon>
        <taxon>Geminocystaceae</taxon>
        <taxon>Cyanobacterium</taxon>
    </lineage>
</organism>